<feature type="transmembrane region" description="Helical" evidence="7">
    <location>
        <begin position="168"/>
        <end position="188"/>
    </location>
</feature>
<dbReference type="GO" id="GO:0045454">
    <property type="term" value="P:cell redox homeostasis"/>
    <property type="evidence" value="ECO:0007669"/>
    <property type="project" value="InterPro"/>
</dbReference>
<evidence type="ECO:0000256" key="3">
    <source>
        <dbReference type="ARBA" id="ARBA00022741"/>
    </source>
</evidence>
<dbReference type="InterPro" id="IPR011527">
    <property type="entry name" value="ABC1_TM_dom"/>
</dbReference>
<dbReference type="GO" id="GO:0034775">
    <property type="term" value="P:glutathione transmembrane transport"/>
    <property type="evidence" value="ECO:0007669"/>
    <property type="project" value="InterPro"/>
</dbReference>
<evidence type="ECO:0000256" key="6">
    <source>
        <dbReference type="ARBA" id="ARBA00023136"/>
    </source>
</evidence>
<feature type="transmembrane region" description="Helical" evidence="7">
    <location>
        <begin position="56"/>
        <end position="75"/>
    </location>
</feature>
<keyword evidence="2 7" id="KW-0812">Transmembrane</keyword>
<keyword evidence="5 7" id="KW-1133">Transmembrane helix</keyword>
<dbReference type="GO" id="GO:0005886">
    <property type="term" value="C:plasma membrane"/>
    <property type="evidence" value="ECO:0007669"/>
    <property type="project" value="UniProtKB-SubCell"/>
</dbReference>
<feature type="domain" description="ABC transmembrane type-1" evidence="9">
    <location>
        <begin position="26"/>
        <end position="310"/>
    </location>
</feature>
<dbReference type="InterPro" id="IPR027417">
    <property type="entry name" value="P-loop_NTPase"/>
</dbReference>
<dbReference type="InterPro" id="IPR017871">
    <property type="entry name" value="ABC_transporter-like_CS"/>
</dbReference>
<gene>
    <name evidence="10" type="primary">cydC</name>
    <name evidence="10" type="ORF">D1831_10645</name>
</gene>
<dbReference type="InterPro" id="IPR003439">
    <property type="entry name" value="ABC_transporter-like_ATP-bd"/>
</dbReference>
<dbReference type="Pfam" id="PF00664">
    <property type="entry name" value="ABC_membrane"/>
    <property type="match status" value="1"/>
</dbReference>
<keyword evidence="3" id="KW-0547">Nucleotide-binding</keyword>
<accession>A0A426D5A2</accession>
<sequence>MKDFFATFKHDSWVMPYLRKYKKLLALTLFLGLMTFFCGSALMFNSGYLISKAARHPYNILMIYVPIVLTRAFGIGRPAFRYAERITSHNWVLRIVSDFRKKLYQAVAKHAVAIRQNFQTGDVLSLLADDIDHIENLYLRTVFPTVIALIMYVLIVLALGYFTWWFGLLMLLLLGLVVIVMPLWSVLLNGARESQSRQIQQGFYTQLTDAVMGLGDWLISGRQRDFYDRQTQPIEQIAALRRQDHRFQWWRDFTIQMVFGVICLALLVWSSFYWTTDKASSNWIAAFVLSVFPLVDALLSVSQGVSEWPSYQRSIRRVNALDTAPVDESDQTVLTEPFQVLRVADLNFQYPAGDRPIFDHLNLTLQAGEKLALLGPSGTGKSTLLKLILGDLQPDDGSVQLNDVPVSRLQNQRAQLFGVLDQQPYLFNTSILNNVRMGNERATDEQVKAALKAVELEPLIQTLPDGYETVVEEGGARFSGGERQRLALARILLQDAPIIILDEPTVSLDPITEAHLLTTVFRVLHDKTILWVTHHLAGVENVDQVRFLEAGKFDMAGTPDELYANAPRFKRLYDLDRGRDAS</sequence>
<organism evidence="10 11">
    <name type="scientific">Lactiplantibacillus garii</name>
    <dbReference type="NCBI Taxonomy" id="2306423"/>
    <lineage>
        <taxon>Bacteria</taxon>
        <taxon>Bacillati</taxon>
        <taxon>Bacillota</taxon>
        <taxon>Bacilli</taxon>
        <taxon>Lactobacillales</taxon>
        <taxon>Lactobacillaceae</taxon>
        <taxon>Lactiplantibacillus</taxon>
    </lineage>
</organism>
<feature type="transmembrane region" description="Helical" evidence="7">
    <location>
        <begin position="142"/>
        <end position="162"/>
    </location>
</feature>
<evidence type="ECO:0000313" key="10">
    <source>
        <dbReference type="EMBL" id="RRK09823.1"/>
    </source>
</evidence>
<evidence type="ECO:0000259" key="9">
    <source>
        <dbReference type="PROSITE" id="PS50929"/>
    </source>
</evidence>
<evidence type="ECO:0000313" key="11">
    <source>
        <dbReference type="Proteomes" id="UP000283633"/>
    </source>
</evidence>
<keyword evidence="11" id="KW-1185">Reference proteome</keyword>
<dbReference type="GO" id="GO:0016887">
    <property type="term" value="F:ATP hydrolysis activity"/>
    <property type="evidence" value="ECO:0007669"/>
    <property type="project" value="InterPro"/>
</dbReference>
<reference evidence="10 11" key="1">
    <citation type="submission" date="2018-08" db="EMBL/GenBank/DDBJ databases">
        <title>Genome Lactobacillus garii FI11369.</title>
        <authorList>
            <person name="Diaz M."/>
            <person name="Narbad A."/>
        </authorList>
    </citation>
    <scope>NUCLEOTIDE SEQUENCE [LARGE SCALE GENOMIC DNA]</scope>
    <source>
        <strain evidence="10 11">FI11369</strain>
    </source>
</reference>
<evidence type="ECO:0000259" key="8">
    <source>
        <dbReference type="PROSITE" id="PS50893"/>
    </source>
</evidence>
<evidence type="ECO:0000256" key="2">
    <source>
        <dbReference type="ARBA" id="ARBA00022692"/>
    </source>
</evidence>
<dbReference type="InterPro" id="IPR003593">
    <property type="entry name" value="AAA+_ATPase"/>
</dbReference>
<dbReference type="SUPFAM" id="SSF52540">
    <property type="entry name" value="P-loop containing nucleoside triphosphate hydrolases"/>
    <property type="match status" value="1"/>
</dbReference>
<dbReference type="PANTHER" id="PTHR43394:SF1">
    <property type="entry name" value="ATP-BINDING CASSETTE SUB-FAMILY B MEMBER 10, MITOCHONDRIAL"/>
    <property type="match status" value="1"/>
</dbReference>
<protein>
    <submittedName>
        <fullName evidence="10">Thiol reductant ABC exporter subunit CydC</fullName>
    </submittedName>
</protein>
<dbReference type="Pfam" id="PF00005">
    <property type="entry name" value="ABC_tran"/>
    <property type="match status" value="1"/>
</dbReference>
<dbReference type="PROSITE" id="PS00211">
    <property type="entry name" value="ABC_TRANSPORTER_1"/>
    <property type="match status" value="1"/>
</dbReference>
<dbReference type="GO" id="GO:0005524">
    <property type="term" value="F:ATP binding"/>
    <property type="evidence" value="ECO:0007669"/>
    <property type="project" value="UniProtKB-KW"/>
</dbReference>
<feature type="transmembrane region" description="Helical" evidence="7">
    <location>
        <begin position="24"/>
        <end position="44"/>
    </location>
</feature>
<dbReference type="InterPro" id="IPR036640">
    <property type="entry name" value="ABC1_TM_sf"/>
</dbReference>
<dbReference type="OrthoDB" id="9802264at2"/>
<comment type="subcellular location">
    <subcellularLocation>
        <location evidence="1">Cell membrane</location>
        <topology evidence="1">Multi-pass membrane protein</topology>
    </subcellularLocation>
</comment>
<dbReference type="GO" id="GO:0015421">
    <property type="term" value="F:ABC-type oligopeptide transporter activity"/>
    <property type="evidence" value="ECO:0007669"/>
    <property type="project" value="TreeGrafter"/>
</dbReference>
<dbReference type="PANTHER" id="PTHR43394">
    <property type="entry name" value="ATP-DEPENDENT PERMEASE MDL1, MITOCHONDRIAL"/>
    <property type="match status" value="1"/>
</dbReference>
<dbReference type="PROSITE" id="PS50929">
    <property type="entry name" value="ABC_TM1F"/>
    <property type="match status" value="1"/>
</dbReference>
<dbReference type="AlphaFoldDB" id="A0A426D5A2"/>
<evidence type="ECO:0000256" key="5">
    <source>
        <dbReference type="ARBA" id="ARBA00022989"/>
    </source>
</evidence>
<dbReference type="Proteomes" id="UP000283633">
    <property type="component" value="Unassembled WGS sequence"/>
</dbReference>
<proteinExistence type="predicted"/>
<keyword evidence="6 7" id="KW-0472">Membrane</keyword>
<evidence type="ECO:0000256" key="1">
    <source>
        <dbReference type="ARBA" id="ARBA00004651"/>
    </source>
</evidence>
<dbReference type="Gene3D" id="1.20.1560.10">
    <property type="entry name" value="ABC transporter type 1, transmembrane domain"/>
    <property type="match status" value="1"/>
</dbReference>
<dbReference type="PROSITE" id="PS50893">
    <property type="entry name" value="ABC_TRANSPORTER_2"/>
    <property type="match status" value="1"/>
</dbReference>
<dbReference type="InterPro" id="IPR014223">
    <property type="entry name" value="ABC_CydC/D"/>
</dbReference>
<dbReference type="SMART" id="SM00382">
    <property type="entry name" value="AAA"/>
    <property type="match status" value="1"/>
</dbReference>
<dbReference type="InterPro" id="IPR039421">
    <property type="entry name" value="Type_1_exporter"/>
</dbReference>
<evidence type="ECO:0000256" key="4">
    <source>
        <dbReference type="ARBA" id="ARBA00022840"/>
    </source>
</evidence>
<feature type="transmembrane region" description="Helical" evidence="7">
    <location>
        <begin position="253"/>
        <end position="274"/>
    </location>
</feature>
<dbReference type="RefSeq" id="WP_125072916.1">
    <property type="nucleotide sequence ID" value="NZ_QWZQ01000038.1"/>
</dbReference>
<dbReference type="SUPFAM" id="SSF90123">
    <property type="entry name" value="ABC transporter transmembrane region"/>
    <property type="match status" value="1"/>
</dbReference>
<keyword evidence="4" id="KW-0067">ATP-binding</keyword>
<dbReference type="NCBIfam" id="TIGR02868">
    <property type="entry name" value="CydC"/>
    <property type="match status" value="1"/>
</dbReference>
<evidence type="ECO:0000256" key="7">
    <source>
        <dbReference type="SAM" id="Phobius"/>
    </source>
</evidence>
<name>A0A426D5A2_9LACO</name>
<dbReference type="CDD" id="cd03247">
    <property type="entry name" value="ABCC_cytochrome_bd"/>
    <property type="match status" value="1"/>
</dbReference>
<dbReference type="Gene3D" id="3.40.50.300">
    <property type="entry name" value="P-loop containing nucleotide triphosphate hydrolases"/>
    <property type="match status" value="1"/>
</dbReference>
<comment type="caution">
    <text evidence="10">The sequence shown here is derived from an EMBL/GenBank/DDBJ whole genome shotgun (WGS) entry which is preliminary data.</text>
</comment>
<feature type="domain" description="ABC transporter" evidence="8">
    <location>
        <begin position="341"/>
        <end position="575"/>
    </location>
</feature>
<dbReference type="EMBL" id="QWZQ01000038">
    <property type="protein sequence ID" value="RRK09823.1"/>
    <property type="molecule type" value="Genomic_DNA"/>
</dbReference>